<evidence type="ECO:0000259" key="1">
    <source>
        <dbReference type="Pfam" id="PF00535"/>
    </source>
</evidence>
<dbReference type="InterPro" id="IPR029044">
    <property type="entry name" value="Nucleotide-diphossugar_trans"/>
</dbReference>
<organism evidence="2">
    <name type="scientific">marine metagenome</name>
    <dbReference type="NCBI Taxonomy" id="408172"/>
    <lineage>
        <taxon>unclassified sequences</taxon>
        <taxon>metagenomes</taxon>
        <taxon>ecological metagenomes</taxon>
    </lineage>
</organism>
<protein>
    <recommendedName>
        <fullName evidence="1">Glycosyltransferase 2-like domain-containing protein</fullName>
    </recommendedName>
</protein>
<gene>
    <name evidence="2" type="ORF">METZ01_LOCUS277092</name>
</gene>
<name>A0A382KII5_9ZZZZ</name>
<dbReference type="EMBL" id="UINC01080884">
    <property type="protein sequence ID" value="SVC24238.1"/>
    <property type="molecule type" value="Genomic_DNA"/>
</dbReference>
<dbReference type="SUPFAM" id="SSF53448">
    <property type="entry name" value="Nucleotide-diphospho-sugar transferases"/>
    <property type="match status" value="1"/>
</dbReference>
<feature type="non-terminal residue" evidence="2">
    <location>
        <position position="1"/>
    </location>
</feature>
<reference evidence="2" key="1">
    <citation type="submission" date="2018-05" db="EMBL/GenBank/DDBJ databases">
        <authorList>
            <person name="Lanie J.A."/>
            <person name="Ng W.-L."/>
            <person name="Kazmierczak K.M."/>
            <person name="Andrzejewski T.M."/>
            <person name="Davidsen T.M."/>
            <person name="Wayne K.J."/>
            <person name="Tettelin H."/>
            <person name="Glass J.I."/>
            <person name="Rusch D."/>
            <person name="Podicherti R."/>
            <person name="Tsui H.-C.T."/>
            <person name="Winkler M.E."/>
        </authorList>
    </citation>
    <scope>NUCLEOTIDE SEQUENCE</scope>
</reference>
<dbReference type="Pfam" id="PF00535">
    <property type="entry name" value="Glycos_transf_2"/>
    <property type="match status" value="1"/>
</dbReference>
<feature type="domain" description="Glycosyltransferase 2-like" evidence="1">
    <location>
        <begin position="132"/>
        <end position="290"/>
    </location>
</feature>
<sequence length="365" mass="41059">YSITSVQALQRTHRTATVRACECHRDRSPTHAQYLDTFDSRRCTASRPGDDGDSVTPSGQSCRQVVHRRAHSAPSGRIFGGQHRYVHGFTVFAAQRPHFKSTTSGQRFALFKTKPLVAAFDSMADSLPVHVTVVIPTRNEEAAIVDTIRSIPNDGWCDKLDFLIIDGNSTDRTRELAEAEGATVYLEPRKGYGRAYKTGFATAPGEVIVTMDADCTYPGEEVPGLVRKLLDENLQWITCDRLRRAEEGAMPGVHGFGNWVLSTTAKVLYWYGIHDSQSGMWVFRKSIFEDERVRPKHDGMPLSQEFKIRARRYLGKKKTAEVSVPYRPRVGEAEINTWGDGLLNLRFLFTHRLGLTRQVTSWGPE</sequence>
<dbReference type="PANTHER" id="PTHR48090">
    <property type="entry name" value="UNDECAPRENYL-PHOSPHATE 4-DEOXY-4-FORMAMIDO-L-ARABINOSE TRANSFERASE-RELATED"/>
    <property type="match status" value="1"/>
</dbReference>
<dbReference type="PANTHER" id="PTHR48090:SF7">
    <property type="entry name" value="RFBJ PROTEIN"/>
    <property type="match status" value="1"/>
</dbReference>
<dbReference type="AlphaFoldDB" id="A0A382KII5"/>
<dbReference type="CDD" id="cd04179">
    <property type="entry name" value="DPM_DPG-synthase_like"/>
    <property type="match status" value="1"/>
</dbReference>
<dbReference type="InterPro" id="IPR001173">
    <property type="entry name" value="Glyco_trans_2-like"/>
</dbReference>
<proteinExistence type="predicted"/>
<dbReference type="InterPro" id="IPR050256">
    <property type="entry name" value="Glycosyltransferase_2"/>
</dbReference>
<dbReference type="Gene3D" id="3.90.550.10">
    <property type="entry name" value="Spore Coat Polysaccharide Biosynthesis Protein SpsA, Chain A"/>
    <property type="match status" value="1"/>
</dbReference>
<evidence type="ECO:0000313" key="2">
    <source>
        <dbReference type="EMBL" id="SVC24238.1"/>
    </source>
</evidence>
<accession>A0A382KII5</accession>